<feature type="region of interest" description="Disordered" evidence="1">
    <location>
        <begin position="209"/>
        <end position="246"/>
    </location>
</feature>
<proteinExistence type="predicted"/>
<dbReference type="AlphaFoldDB" id="E7A0C0"/>
<evidence type="ECO:0000256" key="2">
    <source>
        <dbReference type="SAM" id="SignalP"/>
    </source>
</evidence>
<dbReference type="HOGENOM" id="CLU_425241_0_0_1"/>
<feature type="signal peptide" evidence="2">
    <location>
        <begin position="1"/>
        <end position="19"/>
    </location>
</feature>
<feature type="region of interest" description="Disordered" evidence="1">
    <location>
        <begin position="354"/>
        <end position="392"/>
    </location>
</feature>
<dbReference type="VEuPathDB" id="FungiDB:sr11024.2"/>
<accession>E7A0C0</accession>
<feature type="region of interest" description="Disordered" evidence="1">
    <location>
        <begin position="149"/>
        <end position="184"/>
    </location>
</feature>
<evidence type="ECO:0000256" key="1">
    <source>
        <dbReference type="SAM" id="MobiDB-lite"/>
    </source>
</evidence>
<dbReference type="OrthoDB" id="2556550at2759"/>
<dbReference type="Proteomes" id="UP000008867">
    <property type="component" value="Chromosome 6"/>
</dbReference>
<feature type="region of interest" description="Disordered" evidence="1">
    <location>
        <begin position="47"/>
        <end position="74"/>
    </location>
</feature>
<reference evidence="3 4" key="1">
    <citation type="journal article" date="2010" name="Science">
        <title>Pathogenicity determinants in smut fungi revealed by genome comparison.</title>
        <authorList>
            <person name="Schirawski J."/>
            <person name="Mannhaupt G."/>
            <person name="Muench K."/>
            <person name="Brefort T."/>
            <person name="Schipper K."/>
            <person name="Doehlemann G."/>
            <person name="Di Stasio M."/>
            <person name="Roessel N."/>
            <person name="Mendoza-Mendoza A."/>
            <person name="Pester D."/>
            <person name="Mueller O."/>
            <person name="Winterberg B."/>
            <person name="Meyer E."/>
            <person name="Ghareeb H."/>
            <person name="Wollenberg T."/>
            <person name="Muensterkoetter M."/>
            <person name="Wong P."/>
            <person name="Walter M."/>
            <person name="Stukenbrock E."/>
            <person name="Gueldener U."/>
            <person name="Kahmann R."/>
        </authorList>
    </citation>
    <scope>NUCLEOTIDE SEQUENCE [LARGE SCALE GENOMIC DNA]</scope>
    <source>
        <strain evidence="4">SRZ2</strain>
    </source>
</reference>
<feature type="compositionally biased region" description="Polar residues" evidence="1">
    <location>
        <begin position="159"/>
        <end position="169"/>
    </location>
</feature>
<feature type="compositionally biased region" description="Low complexity" evidence="1">
    <location>
        <begin position="371"/>
        <end position="384"/>
    </location>
</feature>
<evidence type="ECO:0000313" key="3">
    <source>
        <dbReference type="EMBL" id="CBQ72927.1"/>
    </source>
</evidence>
<dbReference type="eggNOG" id="ENOG502R2GB">
    <property type="taxonomic scope" value="Eukaryota"/>
</dbReference>
<sequence>MSLFLVLFCLEIRLQEKAAIVQINTSFPQHHLSPILMSRFTIPPMLPTADDDSAEASAVEDSLRGGRPNLFSRPLPARNTDTYAFAATPDSALPPSTLPAPWHSPRVAVRTASAAPSLDETPGAGPSTAAHAPPRIERQPTARMHAAPLPAFAPGAGSNLFTRPQTASTAGMGMSTLGSPTDMSSSFSFAPRGAGSLFALPARAAGPAFAAPHTPGRAARATTATTHVTTTAAHHSVPSGASASSTNLDAAALAAERRIREARAASRGAAAGEEYLQRRVSFSPTVSTPLNNAAAAAAAPPPPNRGAPSRHAGAESSIPHLHQPRFGSTALPDTGSFSTDSTFARPTATRLFATTEPQQPFTKASEPDPSEPSVSWSSTASTSALQPPPTVRLRKWDGSQVSVPAYIVSDAAETALEEHAFDYDVVARFDVRATVRHQHECVSGTSHSTTSKNDEEDVDSVQAILETQLGLRGLHGWYGHTFRTRPLRGSRKRPRASSPDTDPIVVYDAFGRVRGHITVPDYTALGGPPLPLPAPRESHALRTRAAAAHVLHATAHTAAREHALLDAITQLKRQWDTLQAGKGSTVRSERFIAELKGKRDALAQFQRGRRRRMLKGLQNAVVDSATGAPRRACAASRRSDDVFY</sequence>
<gene>
    <name evidence="3" type="ORF">sr11024.2</name>
</gene>
<organism evidence="3 4">
    <name type="scientific">Sporisorium reilianum (strain SRZ2)</name>
    <name type="common">Maize head smut fungus</name>
    <dbReference type="NCBI Taxonomy" id="999809"/>
    <lineage>
        <taxon>Eukaryota</taxon>
        <taxon>Fungi</taxon>
        <taxon>Dikarya</taxon>
        <taxon>Basidiomycota</taxon>
        <taxon>Ustilaginomycotina</taxon>
        <taxon>Ustilaginomycetes</taxon>
        <taxon>Ustilaginales</taxon>
        <taxon>Ustilaginaceae</taxon>
        <taxon>Sporisorium</taxon>
    </lineage>
</organism>
<feature type="region of interest" description="Disordered" evidence="1">
    <location>
        <begin position="293"/>
        <end position="342"/>
    </location>
</feature>
<feature type="region of interest" description="Disordered" evidence="1">
    <location>
        <begin position="111"/>
        <end position="133"/>
    </location>
</feature>
<keyword evidence="2" id="KW-0732">Signal</keyword>
<dbReference type="EMBL" id="FQ311471">
    <property type="protein sequence ID" value="CBQ72927.1"/>
    <property type="molecule type" value="Genomic_DNA"/>
</dbReference>
<protein>
    <submittedName>
        <fullName evidence="3">Uncharacterized protein</fullName>
    </submittedName>
</protein>
<evidence type="ECO:0000313" key="4">
    <source>
        <dbReference type="Proteomes" id="UP000008867"/>
    </source>
</evidence>
<keyword evidence="4" id="KW-1185">Reference proteome</keyword>
<feature type="chain" id="PRO_5003217070" evidence="2">
    <location>
        <begin position="20"/>
        <end position="644"/>
    </location>
</feature>
<name>E7A0C0_SPORE</name>